<dbReference type="InterPro" id="IPR036873">
    <property type="entry name" value="Rhodanese-like_dom_sf"/>
</dbReference>
<evidence type="ECO:0000313" key="4">
    <source>
        <dbReference type="Proteomes" id="UP000521868"/>
    </source>
</evidence>
<dbReference type="PROSITE" id="PS00380">
    <property type="entry name" value="RHODANESE_1"/>
    <property type="match status" value="1"/>
</dbReference>
<protein>
    <submittedName>
        <fullName evidence="3">Rhodanese-like domain-containing protein</fullName>
    </submittedName>
</protein>
<keyword evidence="4" id="KW-1185">Reference proteome</keyword>
<dbReference type="PANTHER" id="PTHR43031">
    <property type="entry name" value="FAD-DEPENDENT OXIDOREDUCTASE"/>
    <property type="match status" value="1"/>
</dbReference>
<dbReference type="InterPro" id="IPR050229">
    <property type="entry name" value="GlpE_sulfurtransferase"/>
</dbReference>
<dbReference type="EMBL" id="VTOX01000002">
    <property type="protein sequence ID" value="NKE65474.1"/>
    <property type="molecule type" value="Genomic_DNA"/>
</dbReference>
<gene>
    <name evidence="3" type="ORF">RAMLITH_06535</name>
</gene>
<dbReference type="PANTHER" id="PTHR43031:SF1">
    <property type="entry name" value="PYRIDINE NUCLEOTIDE-DISULPHIDE OXIDOREDUCTASE"/>
    <property type="match status" value="1"/>
</dbReference>
<accession>A0A7X6DE23</accession>
<feature type="domain" description="Rhodanese" evidence="2">
    <location>
        <begin position="302"/>
        <end position="390"/>
    </location>
</feature>
<dbReference type="RefSeq" id="WP_168106595.1">
    <property type="nucleotide sequence ID" value="NZ_VTOX01000002.1"/>
</dbReference>
<feature type="signal peptide" evidence="1">
    <location>
        <begin position="1"/>
        <end position="24"/>
    </location>
</feature>
<sequence>MKAHARTALAAVIATMLSCPPLFTGSADGIGVATAQTAQTAPAKAGYYGKQVDLATVKQYAVLPKRTDVTIVDARPAARKYDIGHIPTAVNIPDSQFDQLAGKLLPQDRSQLVIFYCDGPECMLSHNSARKAEQLGYTNVRVHVGGFPEWAQAGNLVAVSIPQLKKVMDAKEPLTLVDARPKERKYDKGHIPGAISLPDSQFDKLAAQLLPADKAAALYFYCDGLECKLSNDSAEKAVKLGYSNVKVVPDGWPGWNKAYGASGGAAAAPVAAAPVAAAPAIVAGKEPGSIAVPSFEQILREAPQSVHLIDVRDPQEFAAGTFKGAVNIPVGTLDKKLDQLPRDKPIVFFCGAGGRSGEAHDVVKSALPALKTVFVDATIKWKPTGEYTITAK</sequence>
<proteinExistence type="predicted"/>
<dbReference type="GO" id="GO:0004792">
    <property type="term" value="F:thiosulfate-cyanide sulfurtransferase activity"/>
    <property type="evidence" value="ECO:0007669"/>
    <property type="project" value="InterPro"/>
</dbReference>
<dbReference type="AlphaFoldDB" id="A0A7X6DE23"/>
<feature type="domain" description="Rhodanese" evidence="2">
    <location>
        <begin position="170"/>
        <end position="264"/>
    </location>
</feature>
<reference evidence="3 4" key="1">
    <citation type="journal article" date="2020" name="Nature">
        <title>Bacterial chemolithoautotrophy via manganese oxidation.</title>
        <authorList>
            <person name="Yu H."/>
            <person name="Leadbetter J.R."/>
        </authorList>
    </citation>
    <scope>NUCLEOTIDE SEQUENCE [LARGE SCALE GENOMIC DNA]</scope>
    <source>
        <strain evidence="3 4">RBP-1</strain>
    </source>
</reference>
<evidence type="ECO:0000313" key="3">
    <source>
        <dbReference type="EMBL" id="NKE65474.1"/>
    </source>
</evidence>
<dbReference type="SUPFAM" id="SSF52821">
    <property type="entry name" value="Rhodanese/Cell cycle control phosphatase"/>
    <property type="match status" value="3"/>
</dbReference>
<name>A0A7X6DE23_9BURK</name>
<feature type="domain" description="Rhodanese" evidence="2">
    <location>
        <begin position="65"/>
        <end position="159"/>
    </location>
</feature>
<dbReference type="Pfam" id="PF00581">
    <property type="entry name" value="Rhodanese"/>
    <property type="match status" value="3"/>
</dbReference>
<dbReference type="Gene3D" id="3.40.250.10">
    <property type="entry name" value="Rhodanese-like domain"/>
    <property type="match status" value="3"/>
</dbReference>
<dbReference type="CDD" id="cd00158">
    <property type="entry name" value="RHOD"/>
    <property type="match status" value="3"/>
</dbReference>
<comment type="caution">
    <text evidence="3">The sequence shown here is derived from an EMBL/GenBank/DDBJ whole genome shotgun (WGS) entry which is preliminary data.</text>
</comment>
<dbReference type="PROSITE" id="PS51257">
    <property type="entry name" value="PROKAR_LIPOPROTEIN"/>
    <property type="match status" value="1"/>
</dbReference>
<feature type="chain" id="PRO_5030922113" evidence="1">
    <location>
        <begin position="25"/>
        <end position="392"/>
    </location>
</feature>
<organism evidence="3 4">
    <name type="scientific">Ramlibacter lithotrophicus</name>
    <dbReference type="NCBI Taxonomy" id="2606681"/>
    <lineage>
        <taxon>Bacteria</taxon>
        <taxon>Pseudomonadati</taxon>
        <taxon>Pseudomonadota</taxon>
        <taxon>Betaproteobacteria</taxon>
        <taxon>Burkholderiales</taxon>
        <taxon>Comamonadaceae</taxon>
        <taxon>Ramlibacter</taxon>
    </lineage>
</organism>
<dbReference type="SMART" id="SM00450">
    <property type="entry name" value="RHOD"/>
    <property type="match status" value="3"/>
</dbReference>
<evidence type="ECO:0000259" key="2">
    <source>
        <dbReference type="PROSITE" id="PS50206"/>
    </source>
</evidence>
<dbReference type="PROSITE" id="PS50206">
    <property type="entry name" value="RHODANESE_3"/>
    <property type="match status" value="3"/>
</dbReference>
<dbReference type="Proteomes" id="UP000521868">
    <property type="component" value="Unassembled WGS sequence"/>
</dbReference>
<dbReference type="InterPro" id="IPR001763">
    <property type="entry name" value="Rhodanese-like_dom"/>
</dbReference>
<dbReference type="InterPro" id="IPR001307">
    <property type="entry name" value="Thiosulphate_STrfase_CS"/>
</dbReference>
<keyword evidence="1" id="KW-0732">Signal</keyword>
<evidence type="ECO:0000256" key="1">
    <source>
        <dbReference type="SAM" id="SignalP"/>
    </source>
</evidence>